<evidence type="ECO:0000256" key="5">
    <source>
        <dbReference type="ARBA" id="ARBA00022729"/>
    </source>
</evidence>
<dbReference type="PANTHER" id="PTHR35093:SF8">
    <property type="entry name" value="OUTER MEMBRANE PROTEIN NMB0088-RELATED"/>
    <property type="match status" value="1"/>
</dbReference>
<keyword evidence="5 8" id="KW-0732">Signal</keyword>
<evidence type="ECO:0000313" key="10">
    <source>
        <dbReference type="Proteomes" id="UP001157355"/>
    </source>
</evidence>
<evidence type="ECO:0000313" key="9">
    <source>
        <dbReference type="EMBL" id="GLS85132.1"/>
    </source>
</evidence>
<sequence>MKHIITAVGALALTTTLAQAGGLDRSGQSIASIFEDGDYVELSFGHVSPDVTGTAVAGLGGFSSGDMAGGYNQIGMAVKTKLNDHWDLGVIFDQPFGAKVSYPAGTNYFAQGSTAELNSTALTTVLKYKTDNNISIFGGLRYELMDAKASVPFVASYKVESDQSSGLGYLVGVAYEKPEIALRVALTYNSKISHDFKTVESSLLTGGADVAGTTSVDSPQSVNLEFQSGVAKDTLVFGSIRWVDWSSFVIDPAGYPAPSPLVSYDSDTVTYTLGVGRRFNENWSGSVSIGFEDQSGGFASNLGPHDGKTSITIGAAYTTASKLKISGGVSYIRIGDAKTSLNDSTTASNFSDNSAIGVGMRISYAF</sequence>
<name>A0AA37TP79_9RHOB</name>
<dbReference type="Gene3D" id="2.40.160.60">
    <property type="entry name" value="Outer membrane protein transport protein (OMPP1/FadL/TodX)"/>
    <property type="match status" value="1"/>
</dbReference>
<keyword evidence="4" id="KW-0812">Transmembrane</keyword>
<proteinExistence type="inferred from homology"/>
<keyword evidence="7" id="KW-0998">Cell outer membrane</keyword>
<feature type="chain" id="PRO_5041359960" evidence="8">
    <location>
        <begin position="21"/>
        <end position="366"/>
    </location>
</feature>
<evidence type="ECO:0000256" key="4">
    <source>
        <dbReference type="ARBA" id="ARBA00022692"/>
    </source>
</evidence>
<feature type="signal peptide" evidence="8">
    <location>
        <begin position="1"/>
        <end position="20"/>
    </location>
</feature>
<organism evidence="9 10">
    <name type="scientific">Cypionkella aquatica</name>
    <dbReference type="NCBI Taxonomy" id="1756042"/>
    <lineage>
        <taxon>Bacteria</taxon>
        <taxon>Pseudomonadati</taxon>
        <taxon>Pseudomonadota</taxon>
        <taxon>Alphaproteobacteria</taxon>
        <taxon>Rhodobacterales</taxon>
        <taxon>Paracoccaceae</taxon>
        <taxon>Cypionkella</taxon>
    </lineage>
</organism>
<dbReference type="EMBL" id="BSPP01000001">
    <property type="protein sequence ID" value="GLS85132.1"/>
    <property type="molecule type" value="Genomic_DNA"/>
</dbReference>
<keyword evidence="3" id="KW-1134">Transmembrane beta strand</keyword>
<comment type="caution">
    <text evidence="9">The sequence shown here is derived from an EMBL/GenBank/DDBJ whole genome shotgun (WGS) entry which is preliminary data.</text>
</comment>
<dbReference type="AlphaFoldDB" id="A0AA37TP79"/>
<keyword evidence="10" id="KW-1185">Reference proteome</keyword>
<comment type="subcellular location">
    <subcellularLocation>
        <location evidence="1">Cell outer membrane</location>
        <topology evidence="1">Multi-pass membrane protein</topology>
    </subcellularLocation>
</comment>
<dbReference type="InterPro" id="IPR005017">
    <property type="entry name" value="OMPP1/FadL/TodX"/>
</dbReference>
<evidence type="ECO:0000256" key="2">
    <source>
        <dbReference type="ARBA" id="ARBA00008163"/>
    </source>
</evidence>
<protein>
    <submittedName>
        <fullName evidence="9">Membrane protein</fullName>
    </submittedName>
</protein>
<dbReference type="GO" id="GO:0009279">
    <property type="term" value="C:cell outer membrane"/>
    <property type="evidence" value="ECO:0007669"/>
    <property type="project" value="UniProtKB-SubCell"/>
</dbReference>
<dbReference type="Pfam" id="PF03349">
    <property type="entry name" value="Toluene_X"/>
    <property type="match status" value="1"/>
</dbReference>
<evidence type="ECO:0000256" key="8">
    <source>
        <dbReference type="SAM" id="SignalP"/>
    </source>
</evidence>
<reference evidence="9 10" key="1">
    <citation type="journal article" date="2014" name="Int. J. Syst. Evol. Microbiol.">
        <title>Complete genome sequence of Corynebacterium casei LMG S-19264T (=DSM 44701T), isolated from a smear-ripened cheese.</title>
        <authorList>
            <consortium name="US DOE Joint Genome Institute (JGI-PGF)"/>
            <person name="Walter F."/>
            <person name="Albersmeier A."/>
            <person name="Kalinowski J."/>
            <person name="Ruckert C."/>
        </authorList>
    </citation>
    <scope>NUCLEOTIDE SEQUENCE [LARGE SCALE GENOMIC DNA]</scope>
    <source>
        <strain evidence="9 10">NBRC 111766</strain>
    </source>
</reference>
<dbReference type="RefSeq" id="WP_284323365.1">
    <property type="nucleotide sequence ID" value="NZ_BSPP01000001.1"/>
</dbReference>
<dbReference type="GO" id="GO:0015483">
    <property type="term" value="F:long-chain fatty acid transporting porin activity"/>
    <property type="evidence" value="ECO:0007669"/>
    <property type="project" value="TreeGrafter"/>
</dbReference>
<dbReference type="SUPFAM" id="SSF56935">
    <property type="entry name" value="Porins"/>
    <property type="match status" value="1"/>
</dbReference>
<accession>A0AA37TP79</accession>
<evidence type="ECO:0000256" key="3">
    <source>
        <dbReference type="ARBA" id="ARBA00022452"/>
    </source>
</evidence>
<dbReference type="PANTHER" id="PTHR35093">
    <property type="entry name" value="OUTER MEMBRANE PROTEIN NMB0088-RELATED"/>
    <property type="match status" value="1"/>
</dbReference>
<gene>
    <name evidence="9" type="ORF">GCM10010873_01050</name>
</gene>
<dbReference type="Proteomes" id="UP001157355">
    <property type="component" value="Unassembled WGS sequence"/>
</dbReference>
<evidence type="ECO:0000256" key="1">
    <source>
        <dbReference type="ARBA" id="ARBA00004571"/>
    </source>
</evidence>
<comment type="similarity">
    <text evidence="2">Belongs to the OmpP1/FadL family.</text>
</comment>
<evidence type="ECO:0000256" key="7">
    <source>
        <dbReference type="ARBA" id="ARBA00023237"/>
    </source>
</evidence>
<keyword evidence="6" id="KW-0472">Membrane</keyword>
<evidence type="ECO:0000256" key="6">
    <source>
        <dbReference type="ARBA" id="ARBA00023136"/>
    </source>
</evidence>